<gene>
    <name evidence="3" type="ORF">N782_03525</name>
</gene>
<feature type="domain" description="N-acetyltransferase" evidence="2">
    <location>
        <begin position="3"/>
        <end position="168"/>
    </location>
</feature>
<proteinExistence type="predicted"/>
<dbReference type="STRING" id="1385514.N782_03525"/>
<protein>
    <submittedName>
        <fullName evidence="3">Acetyltransferase</fullName>
    </submittedName>
</protein>
<dbReference type="eggNOG" id="COG0456">
    <property type="taxonomic scope" value="Bacteria"/>
</dbReference>
<dbReference type="Proteomes" id="UP000030147">
    <property type="component" value="Unassembled WGS sequence"/>
</dbReference>
<dbReference type="OrthoDB" id="9803233at2"/>
<evidence type="ECO:0000259" key="2">
    <source>
        <dbReference type="PROSITE" id="PS51186"/>
    </source>
</evidence>
<evidence type="ECO:0000313" key="3">
    <source>
        <dbReference type="EMBL" id="KGP70865.1"/>
    </source>
</evidence>
<accession>A0A0A2TNI1</accession>
<dbReference type="AlphaFoldDB" id="A0A0A2TNI1"/>
<dbReference type="Gene3D" id="3.40.630.30">
    <property type="match status" value="1"/>
</dbReference>
<evidence type="ECO:0000256" key="1">
    <source>
        <dbReference type="ARBA" id="ARBA00022679"/>
    </source>
</evidence>
<dbReference type="InterPro" id="IPR016181">
    <property type="entry name" value="Acyl_CoA_acyltransferase"/>
</dbReference>
<dbReference type="InterPro" id="IPR000182">
    <property type="entry name" value="GNAT_dom"/>
</dbReference>
<dbReference type="PANTHER" id="PTHR13947:SF37">
    <property type="entry name" value="LD18367P"/>
    <property type="match status" value="1"/>
</dbReference>
<dbReference type="InterPro" id="IPR050769">
    <property type="entry name" value="NAT_camello-type"/>
</dbReference>
<dbReference type="PROSITE" id="PS51186">
    <property type="entry name" value="GNAT"/>
    <property type="match status" value="1"/>
</dbReference>
<reference evidence="3 4" key="1">
    <citation type="journal article" date="2015" name="Stand. Genomic Sci.">
        <title>High quality draft genome sequence of the moderately halophilic bacterium Pontibacillus yanchengensis Y32(T) and comparison among Pontibacillus genomes.</title>
        <authorList>
            <person name="Huang J."/>
            <person name="Qiao Z.X."/>
            <person name="Tang J.W."/>
            <person name="Wang G."/>
        </authorList>
    </citation>
    <scope>NUCLEOTIDE SEQUENCE [LARGE SCALE GENOMIC DNA]</scope>
    <source>
        <strain evidence="3 4">Y32</strain>
    </source>
</reference>
<evidence type="ECO:0000313" key="4">
    <source>
        <dbReference type="Proteomes" id="UP000030147"/>
    </source>
</evidence>
<dbReference type="Pfam" id="PF00583">
    <property type="entry name" value="Acetyltransf_1"/>
    <property type="match status" value="1"/>
</dbReference>
<sequence>MTLTIREARQDELPAIREQRVNAYRDHIQSIPDEHWKALKQAISSDADQQPGVELLVAEHEGSIIGSVALFPAKTDAYEGYVDVLDYPEIRVLAVSPEARGQGIASALIDECIRRARAQGYEFIGLHTGQFMRDAIALYERYGFERLPQHDFEPANDGVIVKAFRLAL</sequence>
<dbReference type="RefSeq" id="WP_036824584.1">
    <property type="nucleotide sequence ID" value="NZ_AVBF01000105.1"/>
</dbReference>
<keyword evidence="1 3" id="KW-0808">Transferase</keyword>
<name>A0A0A2TNI1_9BACI</name>
<comment type="caution">
    <text evidence="3">The sequence shown here is derived from an EMBL/GenBank/DDBJ whole genome shotgun (WGS) entry which is preliminary data.</text>
</comment>
<dbReference type="EMBL" id="AVBF01000105">
    <property type="protein sequence ID" value="KGP70865.1"/>
    <property type="molecule type" value="Genomic_DNA"/>
</dbReference>
<dbReference type="SUPFAM" id="SSF55729">
    <property type="entry name" value="Acyl-CoA N-acyltransferases (Nat)"/>
    <property type="match status" value="1"/>
</dbReference>
<keyword evidence="4" id="KW-1185">Reference proteome</keyword>
<dbReference type="GO" id="GO:0008080">
    <property type="term" value="F:N-acetyltransferase activity"/>
    <property type="evidence" value="ECO:0007669"/>
    <property type="project" value="InterPro"/>
</dbReference>
<dbReference type="CDD" id="cd04301">
    <property type="entry name" value="NAT_SF"/>
    <property type="match status" value="1"/>
</dbReference>
<organism evidence="3 4">
    <name type="scientific">Pontibacillus yanchengensis Y32</name>
    <dbReference type="NCBI Taxonomy" id="1385514"/>
    <lineage>
        <taxon>Bacteria</taxon>
        <taxon>Bacillati</taxon>
        <taxon>Bacillota</taxon>
        <taxon>Bacilli</taxon>
        <taxon>Bacillales</taxon>
        <taxon>Bacillaceae</taxon>
        <taxon>Pontibacillus</taxon>
    </lineage>
</organism>
<dbReference type="PANTHER" id="PTHR13947">
    <property type="entry name" value="GNAT FAMILY N-ACETYLTRANSFERASE"/>
    <property type="match status" value="1"/>
</dbReference>